<dbReference type="Gene3D" id="2.60.120.290">
    <property type="entry name" value="Spermadhesin, CUB domain"/>
    <property type="match status" value="3"/>
</dbReference>
<feature type="domain" description="CUB" evidence="3">
    <location>
        <begin position="279"/>
        <end position="411"/>
    </location>
</feature>
<proteinExistence type="predicted"/>
<dbReference type="PANTHER" id="PTHR47537">
    <property type="entry name" value="CUBILIN"/>
    <property type="match status" value="1"/>
</dbReference>
<feature type="domain" description="CUB" evidence="3">
    <location>
        <begin position="576"/>
        <end position="713"/>
    </location>
</feature>
<dbReference type="CDD" id="cd00041">
    <property type="entry name" value="CUB"/>
    <property type="match status" value="2"/>
</dbReference>
<dbReference type="PROSITE" id="PS01180">
    <property type="entry name" value="CUB"/>
    <property type="match status" value="3"/>
</dbReference>
<dbReference type="FunFam" id="2.60.120.290:FF:000055">
    <property type="entry name" value="Dorsal-ventral patterning protein tolloid"/>
    <property type="match status" value="1"/>
</dbReference>
<dbReference type="Pfam" id="PF00431">
    <property type="entry name" value="CUB"/>
    <property type="match status" value="2"/>
</dbReference>
<name>A0A553PM64_TIGCA</name>
<keyword evidence="1" id="KW-1015">Disulfide bond</keyword>
<dbReference type="SMART" id="SM00042">
    <property type="entry name" value="CUB"/>
    <property type="match status" value="2"/>
</dbReference>
<protein>
    <recommendedName>
        <fullName evidence="3">CUB domain-containing protein</fullName>
    </recommendedName>
</protein>
<dbReference type="Proteomes" id="UP000318571">
    <property type="component" value="Chromosome 11"/>
</dbReference>
<reference evidence="4 5" key="1">
    <citation type="journal article" date="2018" name="Nat. Ecol. Evol.">
        <title>Genomic signatures of mitonuclear coevolution across populations of Tigriopus californicus.</title>
        <authorList>
            <person name="Barreto F.S."/>
            <person name="Watson E.T."/>
            <person name="Lima T.G."/>
            <person name="Willett C.S."/>
            <person name="Edmands S."/>
            <person name="Li W."/>
            <person name="Burton R.S."/>
        </authorList>
    </citation>
    <scope>NUCLEOTIDE SEQUENCE [LARGE SCALE GENOMIC DNA]</scope>
    <source>
        <strain evidence="4 5">San Diego</strain>
    </source>
</reference>
<organism evidence="4 5">
    <name type="scientific">Tigriopus californicus</name>
    <name type="common">Marine copepod</name>
    <dbReference type="NCBI Taxonomy" id="6832"/>
    <lineage>
        <taxon>Eukaryota</taxon>
        <taxon>Metazoa</taxon>
        <taxon>Ecdysozoa</taxon>
        <taxon>Arthropoda</taxon>
        <taxon>Crustacea</taxon>
        <taxon>Multicrustacea</taxon>
        <taxon>Hexanauplia</taxon>
        <taxon>Copepoda</taxon>
        <taxon>Harpacticoida</taxon>
        <taxon>Harpacticidae</taxon>
        <taxon>Tigriopus</taxon>
    </lineage>
</organism>
<dbReference type="PANTHER" id="PTHR47537:SF1">
    <property type="entry name" value="CUB DOMAIN-CONTAINING PROTEIN"/>
    <property type="match status" value="1"/>
</dbReference>
<comment type="caution">
    <text evidence="2">Lacks conserved residue(s) required for the propagation of feature annotation.</text>
</comment>
<dbReference type="AlphaFoldDB" id="A0A553PM64"/>
<evidence type="ECO:0000256" key="1">
    <source>
        <dbReference type="ARBA" id="ARBA00023157"/>
    </source>
</evidence>
<dbReference type="EMBL" id="VCGU01000003">
    <property type="protein sequence ID" value="TRY78774.1"/>
    <property type="molecule type" value="Genomic_DNA"/>
</dbReference>
<evidence type="ECO:0000313" key="5">
    <source>
        <dbReference type="Proteomes" id="UP000318571"/>
    </source>
</evidence>
<comment type="caution">
    <text evidence="4">The sequence shown here is derived from an EMBL/GenBank/DDBJ whole genome shotgun (WGS) entry which is preliminary data.</text>
</comment>
<dbReference type="GO" id="GO:0005886">
    <property type="term" value="C:plasma membrane"/>
    <property type="evidence" value="ECO:0007669"/>
    <property type="project" value="TreeGrafter"/>
</dbReference>
<dbReference type="InterPro" id="IPR035914">
    <property type="entry name" value="Sperma_CUB_dom_sf"/>
</dbReference>
<evidence type="ECO:0000259" key="3">
    <source>
        <dbReference type="PROSITE" id="PS01180"/>
    </source>
</evidence>
<dbReference type="InterPro" id="IPR053207">
    <property type="entry name" value="Non-NMDA_GluR_Accessory"/>
</dbReference>
<keyword evidence="5" id="KW-1185">Reference proteome</keyword>
<dbReference type="OMA" id="KHEEDCA"/>
<evidence type="ECO:0000256" key="2">
    <source>
        <dbReference type="PROSITE-ProRule" id="PRU00059"/>
    </source>
</evidence>
<feature type="domain" description="CUB" evidence="3">
    <location>
        <begin position="127"/>
        <end position="266"/>
    </location>
</feature>
<dbReference type="STRING" id="6832.A0A553PM64"/>
<dbReference type="SUPFAM" id="SSF49854">
    <property type="entry name" value="Spermadhesin, CUB domain"/>
    <property type="match status" value="2"/>
</dbReference>
<dbReference type="InterPro" id="IPR000859">
    <property type="entry name" value="CUB_dom"/>
</dbReference>
<accession>A0A553PM64</accession>
<gene>
    <name evidence="4" type="ORF">TCAL_01740</name>
</gene>
<evidence type="ECO:0000313" key="4">
    <source>
        <dbReference type="EMBL" id="TRY78774.1"/>
    </source>
</evidence>
<sequence length="716" mass="80795">MISIQTPEHLKHLQSVPKITFNRLSVGELGGEDGHKCIGDRYFMILDGGWDSALNPGRYCGSYDQVYSYYAENEDVDLLIVVDSYDDFVEYDISIDWLSKEELPERFGKVPNLIPSLRGNLVQGTVCERVFSECSRLSPCHVQSPGYPGIYPKNVQCRYYLSAASPHIQLYVDPQSRNVFDVGSRQCDDLLSCPIRGLSHFDDCLLDYVKIYDGLDELSPLIGTFCGVGQFPKSVIGTSKEMFLEFHTTHDGPFLGTGFDLRVDHFPGMAQSIYTITSCHKVFKVEDLESTNSLEGIIMSLQHWYPPGTNCTYLIQGKPTQFIRLYFPSFQINPIENPLAQVNGYCRESLSLYDDTWSNGMKVIKTFCEFSKPLENVDIISNGNSLLLNFISRTGSYSGSSMTFWAKYDFFDNRHYGEPVPGTKCDEIFTEDTPERYFASPRNTLLFKPTNQEQDIRCAYRIQSLGGHARIRIVLTNIDLKSFDIMNGNVGPCVKKQCAPTHCQEMDQIQILDGSVGNASVFNQCSKTQFPYDYLSHGPDLSLILRVHGKTSFMNYFKSTAPLFEARFEFIHPKACGPIALEFWRGQIALPPVNSYSYWTQSLYLDNPRNQDFGPMECVWDWVGPNQNGTSAPVSFAVEAWNLPSSTPCSSFFVEIRSISKSYGQFCAGQTKAIVLPQQQQEPSESTASEVIRIHFKKLTSVGGSFNISWKKSISD</sequence>